<dbReference type="GO" id="GO:0006139">
    <property type="term" value="P:nucleobase-containing compound metabolic process"/>
    <property type="evidence" value="ECO:0007669"/>
    <property type="project" value="UniProtKB-ARBA"/>
</dbReference>
<keyword evidence="10" id="KW-1185">Reference proteome</keyword>
<organism evidence="9 10">
    <name type="scientific">Effrenium voratum</name>
    <dbReference type="NCBI Taxonomy" id="2562239"/>
    <lineage>
        <taxon>Eukaryota</taxon>
        <taxon>Sar</taxon>
        <taxon>Alveolata</taxon>
        <taxon>Dinophyceae</taxon>
        <taxon>Suessiales</taxon>
        <taxon>Symbiodiniaceae</taxon>
        <taxon>Effrenium</taxon>
    </lineage>
</organism>
<dbReference type="InterPro" id="IPR006050">
    <property type="entry name" value="DNA_photolyase_N"/>
</dbReference>
<feature type="site" description="Electron transfer via tryptophanyl radical" evidence="6">
    <location>
        <position position="420"/>
    </location>
</feature>
<evidence type="ECO:0000256" key="7">
    <source>
        <dbReference type="SAM" id="MobiDB-lite"/>
    </source>
</evidence>
<evidence type="ECO:0000256" key="5">
    <source>
        <dbReference type="PIRSR" id="PIRSR602081-1"/>
    </source>
</evidence>
<feature type="binding site" evidence="5">
    <location>
        <position position="308"/>
    </location>
    <ligand>
        <name>FAD</name>
        <dbReference type="ChEBI" id="CHEBI:57692"/>
    </ligand>
</feature>
<accession>A0AA36MK92</accession>
<dbReference type="GO" id="GO:0006950">
    <property type="term" value="P:response to stress"/>
    <property type="evidence" value="ECO:0007669"/>
    <property type="project" value="UniProtKB-ARBA"/>
</dbReference>
<feature type="region of interest" description="Disordered" evidence="7">
    <location>
        <begin position="550"/>
        <end position="628"/>
    </location>
</feature>
<dbReference type="Proteomes" id="UP001178507">
    <property type="component" value="Unassembled WGS sequence"/>
</dbReference>
<evidence type="ECO:0000256" key="6">
    <source>
        <dbReference type="PIRSR" id="PIRSR602081-2"/>
    </source>
</evidence>
<feature type="site" description="Electron transfer via tryptophanyl radical" evidence="6">
    <location>
        <position position="397"/>
    </location>
</feature>
<keyword evidence="2 5" id="KW-0285">Flavoprotein</keyword>
<dbReference type="SUPFAM" id="SSF52425">
    <property type="entry name" value="Cryptochrome/photolyase, N-terminal domain"/>
    <property type="match status" value="1"/>
</dbReference>
<dbReference type="Gene3D" id="3.40.50.620">
    <property type="entry name" value="HUPs"/>
    <property type="match status" value="1"/>
</dbReference>
<feature type="binding site" evidence="5">
    <location>
        <position position="263"/>
    </location>
    <ligand>
        <name>FAD</name>
        <dbReference type="ChEBI" id="CHEBI:57692"/>
    </ligand>
</feature>
<comment type="caution">
    <text evidence="9">The sequence shown here is derived from an EMBL/GenBank/DDBJ whole genome shotgun (WGS) entry which is preliminary data.</text>
</comment>
<comment type="cofactor">
    <cofactor evidence="5">
        <name>FAD</name>
        <dbReference type="ChEBI" id="CHEBI:57692"/>
    </cofactor>
    <text evidence="5">Binds 1 FAD per subunit.</text>
</comment>
<evidence type="ECO:0000256" key="4">
    <source>
        <dbReference type="ARBA" id="ARBA00022991"/>
    </source>
</evidence>
<evidence type="ECO:0000313" key="9">
    <source>
        <dbReference type="EMBL" id="CAJ1370708.1"/>
    </source>
</evidence>
<dbReference type="PANTHER" id="PTHR11455:SF18">
    <property type="entry name" value="SI:CH1073-390K14.1"/>
    <property type="match status" value="1"/>
</dbReference>
<keyword evidence="4" id="KW-0157">Chromophore</keyword>
<protein>
    <recommendedName>
        <fullName evidence="8">Photolyase/cryptochrome alpha/beta domain-containing protein</fullName>
    </recommendedName>
</protein>
<dbReference type="GO" id="GO:0005737">
    <property type="term" value="C:cytoplasm"/>
    <property type="evidence" value="ECO:0007669"/>
    <property type="project" value="TreeGrafter"/>
</dbReference>
<dbReference type="PROSITE" id="PS00394">
    <property type="entry name" value="DNA_PHOTOLYASES_1_1"/>
    <property type="match status" value="1"/>
</dbReference>
<evidence type="ECO:0000256" key="2">
    <source>
        <dbReference type="ARBA" id="ARBA00022630"/>
    </source>
</evidence>
<feature type="site" description="Electron transfer via tryptophanyl radical" evidence="6">
    <location>
        <position position="342"/>
    </location>
</feature>
<evidence type="ECO:0000256" key="3">
    <source>
        <dbReference type="ARBA" id="ARBA00022827"/>
    </source>
</evidence>
<evidence type="ECO:0000256" key="1">
    <source>
        <dbReference type="ARBA" id="ARBA00005862"/>
    </source>
</evidence>
<dbReference type="InterPro" id="IPR002081">
    <property type="entry name" value="Cryptochrome/DNA_photolyase_1"/>
</dbReference>
<dbReference type="PROSITE" id="PS51645">
    <property type="entry name" value="PHR_CRY_ALPHA_BETA"/>
    <property type="match status" value="1"/>
</dbReference>
<feature type="binding site" evidence="5">
    <location>
        <begin position="410"/>
        <end position="412"/>
    </location>
    <ligand>
        <name>FAD</name>
        <dbReference type="ChEBI" id="CHEBI:57692"/>
    </ligand>
</feature>
<dbReference type="Gene3D" id="1.10.579.10">
    <property type="entry name" value="DNA Cyclobutane Dipyrimidine Photolyase, subunit A, domain 3"/>
    <property type="match status" value="1"/>
</dbReference>
<dbReference type="PANTHER" id="PTHR11455">
    <property type="entry name" value="CRYPTOCHROME"/>
    <property type="match status" value="1"/>
</dbReference>
<proteinExistence type="inferred from homology"/>
<dbReference type="InterPro" id="IPR036134">
    <property type="entry name" value="Crypto/Photolyase_FAD-like_sf"/>
</dbReference>
<sequence length="628" mass="70550">MGDLRLRDNPALFAAAHAGPTVPLFVWCPAEGTALQAALAPTLRHLDAALWRRYGSHLRLLGGGEDRAFWARLDEREEPCERAREGQLARLAAQQGVEVTLGAGELGSAVKFSLVPCMPLSVLGSDAGMRCRLRKLHSAFLFRDPERCRIFQAVQRFGPVGMKARQRVAGPLASSDTVPGGEIRKAVVEPPRLTPLPGEQHLPFAGDADAAWPFKGAMPTSRVTGRPLLDDSQQLEKIWGFTEEDAQQALAQFQKSEGGLARYKGSITRDAGPKAKESRLAPYFRLGLLSMVDLWWRLDRSGDEARKWFRRCAWRDYAYWMLHYWPSLPEEPMRMAFRDMPWLRTRRDAAVEAWRQGTTGFPLVDAGMRELRSTGYLQQNLRHTVGQFLVETLGADWRVGEEWFHLALADSDLAINSMMWQHQGLAGVSQWLIGIDCHPVRHARAADPQGEYVRYWIPELSKLPLKYLHCPWEAPADVLNAAGVKLGTSYPRPVVADVDVARAEFLERARRCRAAAPWDCFSADGCDLLALPTEPSPLRMERGIWALTERRLRGNTPEKGGGKGKGKGKSQCRIENRAVKEDEGARQRSKNEADKREGKGKGQRRWNDAKVQEEAWDGRRRWQRASGA</sequence>
<comment type="similarity">
    <text evidence="1">Belongs to the DNA photolyase class-1 family.</text>
</comment>
<keyword evidence="3 5" id="KW-0274">FAD</keyword>
<dbReference type="Pfam" id="PF00875">
    <property type="entry name" value="DNA_photolyase"/>
    <property type="match status" value="1"/>
</dbReference>
<dbReference type="AlphaFoldDB" id="A0AA36MK92"/>
<feature type="domain" description="Photolyase/cryptochrome alpha/beta" evidence="8">
    <location>
        <begin position="1"/>
        <end position="107"/>
    </location>
</feature>
<reference evidence="9" key="1">
    <citation type="submission" date="2023-08" db="EMBL/GenBank/DDBJ databases">
        <authorList>
            <person name="Chen Y."/>
            <person name="Shah S."/>
            <person name="Dougan E. K."/>
            <person name="Thang M."/>
            <person name="Chan C."/>
        </authorList>
    </citation>
    <scope>NUCLEOTIDE SEQUENCE</scope>
</reference>
<dbReference type="Gene3D" id="1.25.40.80">
    <property type="match status" value="1"/>
</dbReference>
<dbReference type="GO" id="GO:0005634">
    <property type="term" value="C:nucleus"/>
    <property type="evidence" value="ECO:0007669"/>
    <property type="project" value="TreeGrafter"/>
</dbReference>
<dbReference type="Pfam" id="PF03441">
    <property type="entry name" value="FAD_binding_7"/>
    <property type="match status" value="1"/>
</dbReference>
<dbReference type="GO" id="GO:0003904">
    <property type="term" value="F:deoxyribodipyrimidine photo-lyase activity"/>
    <property type="evidence" value="ECO:0007669"/>
    <property type="project" value="TreeGrafter"/>
</dbReference>
<dbReference type="SUPFAM" id="SSF48173">
    <property type="entry name" value="Cryptochrome/photolyase FAD-binding domain"/>
    <property type="match status" value="1"/>
</dbReference>
<gene>
    <name evidence="9" type="ORF">EVOR1521_LOCUS1214</name>
</gene>
<dbReference type="InterPro" id="IPR018394">
    <property type="entry name" value="DNA_photolyase_1_CS_C"/>
</dbReference>
<dbReference type="InterPro" id="IPR036155">
    <property type="entry name" value="Crypto/Photolyase_N_sf"/>
</dbReference>
<dbReference type="InterPro" id="IPR014729">
    <property type="entry name" value="Rossmann-like_a/b/a_fold"/>
</dbReference>
<dbReference type="GO" id="GO:0043153">
    <property type="term" value="P:entrainment of circadian clock by photoperiod"/>
    <property type="evidence" value="ECO:0007669"/>
    <property type="project" value="TreeGrafter"/>
</dbReference>
<dbReference type="PRINTS" id="PR00147">
    <property type="entry name" value="DNAPHOTLYASE"/>
</dbReference>
<dbReference type="GO" id="GO:0032922">
    <property type="term" value="P:circadian regulation of gene expression"/>
    <property type="evidence" value="ECO:0007669"/>
    <property type="project" value="TreeGrafter"/>
</dbReference>
<evidence type="ECO:0000259" key="8">
    <source>
        <dbReference type="PROSITE" id="PS51645"/>
    </source>
</evidence>
<dbReference type="GO" id="GO:0003677">
    <property type="term" value="F:DNA binding"/>
    <property type="evidence" value="ECO:0007669"/>
    <property type="project" value="TreeGrafter"/>
</dbReference>
<name>A0AA36MK92_9DINO</name>
<dbReference type="EMBL" id="CAUJNA010000033">
    <property type="protein sequence ID" value="CAJ1370708.1"/>
    <property type="molecule type" value="Genomic_DNA"/>
</dbReference>
<evidence type="ECO:0000313" key="10">
    <source>
        <dbReference type="Proteomes" id="UP001178507"/>
    </source>
</evidence>
<dbReference type="InterPro" id="IPR005101">
    <property type="entry name" value="Cryptochr/Photolyase_FAD-bd"/>
</dbReference>
<feature type="compositionally biased region" description="Basic and acidic residues" evidence="7">
    <location>
        <begin position="572"/>
        <end position="620"/>
    </location>
</feature>
<dbReference type="GO" id="GO:0071949">
    <property type="term" value="F:FAD binding"/>
    <property type="evidence" value="ECO:0007669"/>
    <property type="project" value="TreeGrafter"/>
</dbReference>